<accession>A0A1G1WCJ2</accession>
<dbReference type="Proteomes" id="UP000177588">
    <property type="component" value="Unassembled WGS sequence"/>
</dbReference>
<name>A0A1G1WCJ2_9BACT</name>
<gene>
    <name evidence="1" type="ORF">A2Z24_00750</name>
</gene>
<dbReference type="STRING" id="1802597.A2Z24_00750"/>
<dbReference type="EMBL" id="MHCT01000031">
    <property type="protein sequence ID" value="OGY25351.1"/>
    <property type="molecule type" value="Genomic_DNA"/>
</dbReference>
<dbReference type="PANTHER" id="PTHR38659">
    <property type="entry name" value="METAL-DEPENDENT PHOSPHOHYDROLASE"/>
    <property type="match status" value="1"/>
</dbReference>
<reference evidence="1 2" key="1">
    <citation type="journal article" date="2016" name="Nat. Commun.">
        <title>Thousands of microbial genomes shed light on interconnected biogeochemical processes in an aquifer system.</title>
        <authorList>
            <person name="Anantharaman K."/>
            <person name="Brown C.T."/>
            <person name="Hug L.A."/>
            <person name="Sharon I."/>
            <person name="Castelle C.J."/>
            <person name="Probst A.J."/>
            <person name="Thomas B.C."/>
            <person name="Singh A."/>
            <person name="Wilkins M.J."/>
            <person name="Karaoz U."/>
            <person name="Brodie E.L."/>
            <person name="Williams K.H."/>
            <person name="Hubbard S.S."/>
            <person name="Banfield J.F."/>
        </authorList>
    </citation>
    <scope>NUCLEOTIDE SEQUENCE [LARGE SCALE GENOMIC DNA]</scope>
</reference>
<sequence>MIREEALKIVDELVQSPNIRKHCLAAEAAMTGLFDYFEKNGKVDVGNRVEWGIVGLLHDADYEATDKDLEKHTQVVSEKIQGKAPQEVVDAIKGHADKAERMTLMAKAIFATDELTGLIVAAALVRPDKKLEGLTTKSVLKRTKEPGFARAVSREDIKTCETGLGIPIAEFVEIVLNSMKEISKELGL</sequence>
<comment type="caution">
    <text evidence="1">The sequence shown here is derived from an EMBL/GenBank/DDBJ whole genome shotgun (WGS) entry which is preliminary data.</text>
</comment>
<dbReference type="PANTHER" id="PTHR38659:SF1">
    <property type="entry name" value="METAL DEPENDENT PHOSPHOHYDROLASE"/>
    <property type="match status" value="1"/>
</dbReference>
<evidence type="ECO:0000313" key="1">
    <source>
        <dbReference type="EMBL" id="OGY25351.1"/>
    </source>
</evidence>
<dbReference type="SUPFAM" id="SSF109604">
    <property type="entry name" value="HD-domain/PDEase-like"/>
    <property type="match status" value="1"/>
</dbReference>
<dbReference type="AlphaFoldDB" id="A0A1G1WCJ2"/>
<evidence type="ECO:0000313" key="2">
    <source>
        <dbReference type="Proteomes" id="UP000177588"/>
    </source>
</evidence>
<proteinExistence type="predicted"/>
<organism evidence="1 2">
    <name type="scientific">Candidatus Woykebacteria bacterium RBG_16_44_10</name>
    <dbReference type="NCBI Taxonomy" id="1802597"/>
    <lineage>
        <taxon>Bacteria</taxon>
        <taxon>Candidatus Woykeibacteriota</taxon>
    </lineage>
</organism>
<evidence type="ECO:0008006" key="3">
    <source>
        <dbReference type="Google" id="ProtNLM"/>
    </source>
</evidence>
<protein>
    <recommendedName>
        <fullName evidence="3">HD domain-containing protein</fullName>
    </recommendedName>
</protein>